<evidence type="ECO:0000313" key="1">
    <source>
        <dbReference type="EMBL" id="AEI40226.1"/>
    </source>
</evidence>
<dbReference type="RefSeq" id="WP_013915388.1">
    <property type="nucleotide sequence ID" value="NC_015690.1"/>
</dbReference>
<protein>
    <recommendedName>
        <fullName evidence="3">Hydrolase</fullName>
    </recommendedName>
</protein>
<dbReference type="Proteomes" id="UP000006620">
    <property type="component" value="Chromosome"/>
</dbReference>
<evidence type="ECO:0008006" key="3">
    <source>
        <dbReference type="Google" id="ProtNLM"/>
    </source>
</evidence>
<accession>F8FPK2</accession>
<dbReference type="AlphaFoldDB" id="F8FPK2"/>
<organism evidence="1 2">
    <name type="scientific">Paenibacillus mucilaginosus (strain KNP414)</name>
    <dbReference type="NCBI Taxonomy" id="1036673"/>
    <lineage>
        <taxon>Bacteria</taxon>
        <taxon>Bacillati</taxon>
        <taxon>Bacillota</taxon>
        <taxon>Bacilli</taxon>
        <taxon>Bacillales</taxon>
        <taxon>Paenibacillaceae</taxon>
        <taxon>Paenibacillus</taxon>
    </lineage>
</organism>
<dbReference type="KEGG" id="pms:KNP414_01663"/>
<proteinExistence type="predicted"/>
<sequence length="107" mass="12204">MDKKTYYIAVGSGEILEPADTTGNFEFEIQATPEEIDQLAELFEDQDDAEGDTAARAIIPYRLYHKDKENDAYDANLQEIYRILHQLGTPETRSHIESMNILDGLRP</sequence>
<reference evidence="1 2" key="2">
    <citation type="journal article" date="2013" name="Genome Announc.">
        <title>Genome Sequence of Growth-Improving Paenibacillus mucilaginosus Strain KNP414.</title>
        <authorList>
            <person name="Lu J.J."/>
            <person name="Wang J.F."/>
            <person name="Hu X.F."/>
        </authorList>
    </citation>
    <scope>NUCLEOTIDE SEQUENCE [LARGE SCALE GENOMIC DNA]</scope>
    <source>
        <strain evidence="1 2">KNP414</strain>
    </source>
</reference>
<name>F8FPK2_PAEMK</name>
<evidence type="ECO:0000313" key="2">
    <source>
        <dbReference type="Proteomes" id="UP000006620"/>
    </source>
</evidence>
<gene>
    <name evidence="1" type="ordered locus">KNP414_01663</name>
</gene>
<dbReference type="EMBL" id="CP002869">
    <property type="protein sequence ID" value="AEI40226.1"/>
    <property type="molecule type" value="Genomic_DNA"/>
</dbReference>
<dbReference type="PATRIC" id="fig|1036673.3.peg.1475"/>
<dbReference type="HOGENOM" id="CLU_164656_0_0_9"/>
<reference evidence="2" key="1">
    <citation type="submission" date="2011-06" db="EMBL/GenBank/DDBJ databases">
        <title>Complete genome sequence of Paenibacillus mucilaginosus KNP414.</title>
        <authorList>
            <person name="Wang J."/>
            <person name="Hu S."/>
            <person name="Hu X."/>
            <person name="Zhang B."/>
            <person name="Dong D."/>
            <person name="Zhang S."/>
            <person name="Zhao K."/>
            <person name="Wu D."/>
        </authorList>
    </citation>
    <scope>NUCLEOTIDE SEQUENCE [LARGE SCALE GENOMIC DNA]</scope>
    <source>
        <strain evidence="2">KNP414</strain>
    </source>
</reference>